<dbReference type="SMART" id="SM00443">
    <property type="entry name" value="G_patch"/>
    <property type="match status" value="1"/>
</dbReference>
<evidence type="ECO:0000256" key="3">
    <source>
        <dbReference type="ARBA" id="ARBA00023242"/>
    </source>
</evidence>
<reference evidence="6 7" key="1">
    <citation type="journal article" date="2023" name="G3 (Bethesda)">
        <title>A haplotype-resolved chromosome-scale genome for Quercus rubra L. provides insights into the genetics of adaptive traits for red oak species.</title>
        <authorList>
            <person name="Kapoor B."/>
            <person name="Jenkins J."/>
            <person name="Schmutz J."/>
            <person name="Zhebentyayeva T."/>
            <person name="Kuelheim C."/>
            <person name="Coggeshall M."/>
            <person name="Heim C."/>
            <person name="Lasky J.R."/>
            <person name="Leites L."/>
            <person name="Islam-Faridi N."/>
            <person name="Romero-Severson J."/>
            <person name="DeLeo V.L."/>
            <person name="Lucas S.M."/>
            <person name="Lazic D."/>
            <person name="Gailing O."/>
            <person name="Carlson J."/>
            <person name="Staton M."/>
        </authorList>
    </citation>
    <scope>NUCLEOTIDE SEQUENCE [LARGE SCALE GENOMIC DNA]</scope>
    <source>
        <strain evidence="6">Pseudo-F2</strain>
    </source>
</reference>
<dbReference type="GO" id="GO:0000398">
    <property type="term" value="P:mRNA splicing, via spliceosome"/>
    <property type="evidence" value="ECO:0007669"/>
    <property type="project" value="InterPro"/>
</dbReference>
<proteinExistence type="inferred from homology"/>
<dbReference type="PROSITE" id="PS50174">
    <property type="entry name" value="G_PATCH"/>
    <property type="match status" value="1"/>
</dbReference>
<dbReference type="PANTHER" id="PTHR15818:SF2">
    <property type="entry name" value="G-PATCH DOMAIN AND KOW MOTIFS-CONTAINING PROTEIN"/>
    <property type="match status" value="1"/>
</dbReference>
<dbReference type="Gene3D" id="2.30.30.140">
    <property type="match status" value="1"/>
</dbReference>
<dbReference type="Pfam" id="PF00467">
    <property type="entry name" value="KOW"/>
    <property type="match status" value="1"/>
</dbReference>
<evidence type="ECO:0000256" key="2">
    <source>
        <dbReference type="ARBA" id="ARBA00010966"/>
    </source>
</evidence>
<dbReference type="Proteomes" id="UP001324115">
    <property type="component" value="Unassembled WGS sequence"/>
</dbReference>
<comment type="subcellular location">
    <subcellularLocation>
        <location evidence="1">Nucleus</location>
    </subcellularLocation>
</comment>
<keyword evidence="7" id="KW-1185">Reference proteome</keyword>
<dbReference type="PANTHER" id="PTHR15818">
    <property type="entry name" value="G PATCH AND KOW-CONTAINING"/>
    <property type="match status" value="1"/>
</dbReference>
<comment type="similarity">
    <text evidence="2">Belongs to the MOS2 family.</text>
</comment>
<dbReference type="InterPro" id="IPR008991">
    <property type="entry name" value="Translation_prot_SH3-like_sf"/>
</dbReference>
<feature type="compositionally biased region" description="Polar residues" evidence="4">
    <location>
        <begin position="108"/>
        <end position="118"/>
    </location>
</feature>
<dbReference type="AlphaFoldDB" id="A0AAN7ITV3"/>
<dbReference type="Pfam" id="PF25088">
    <property type="entry name" value="GPKOW_C"/>
    <property type="match status" value="1"/>
</dbReference>
<feature type="compositionally biased region" description="Low complexity" evidence="4">
    <location>
        <begin position="8"/>
        <end position="24"/>
    </location>
</feature>
<dbReference type="Gene3D" id="2.30.30.30">
    <property type="match status" value="1"/>
</dbReference>
<organism evidence="6 7">
    <name type="scientific">Quercus rubra</name>
    <name type="common">Northern red oak</name>
    <name type="synonym">Quercus borealis</name>
    <dbReference type="NCBI Taxonomy" id="3512"/>
    <lineage>
        <taxon>Eukaryota</taxon>
        <taxon>Viridiplantae</taxon>
        <taxon>Streptophyta</taxon>
        <taxon>Embryophyta</taxon>
        <taxon>Tracheophyta</taxon>
        <taxon>Spermatophyta</taxon>
        <taxon>Magnoliopsida</taxon>
        <taxon>eudicotyledons</taxon>
        <taxon>Gunneridae</taxon>
        <taxon>Pentapetalae</taxon>
        <taxon>rosids</taxon>
        <taxon>fabids</taxon>
        <taxon>Fagales</taxon>
        <taxon>Fagaceae</taxon>
        <taxon>Quercus</taxon>
    </lineage>
</organism>
<name>A0AAN7ITV3_QUERU</name>
<evidence type="ECO:0000313" key="7">
    <source>
        <dbReference type="Proteomes" id="UP001324115"/>
    </source>
</evidence>
<sequence length="431" mass="47647">MMKFSLQSKKPSSSSSSKPKPIIKPSEDSKQVQFITEFDASSKTTQPKRPIPVIAPIENEWRPHKRMKNLELPISSSAAAAAAPSLSFEAAAPDSLDDKTAISYGLTIRNNKTPKSESNGGGVHEHELPPPPPPPPRPGVENMLLQKLRDDLQRLPEDNGFQEFDDTPVEGFGKALLAGYGWKEGRGIGKNAKEDVEIVVQKRHTGKHGLGFVEKVDEPFRFSVGKNVRVIAGRDVGLKGRIVKVLESKSEVVLELSKSEEKVQVRLEHLAELGSKEEEICLKKLREAASKSKKRKTETTTTTKTTSIKASWLKSHIRVRIISKDLKGGRLYLKKGEVVDVVGPRMCDVSMDESRELIQGVSQDFLETALPRRGGPVLVLYGKHEGVFGNLVSKDLEQETAVVQDGNNHDYVNVRLDQIAEYVGDPTYLGY</sequence>
<dbReference type="InterPro" id="IPR014722">
    <property type="entry name" value="Rib_uL2_dom2"/>
</dbReference>
<dbReference type="Pfam" id="PF12656">
    <property type="entry name" value="G-patch_2"/>
    <property type="match status" value="1"/>
</dbReference>
<feature type="domain" description="G-patch" evidence="5">
    <location>
        <begin position="169"/>
        <end position="215"/>
    </location>
</feature>
<dbReference type="GO" id="GO:0005681">
    <property type="term" value="C:spliceosomal complex"/>
    <property type="evidence" value="ECO:0007669"/>
    <property type="project" value="TreeGrafter"/>
</dbReference>
<dbReference type="InterPro" id="IPR026822">
    <property type="entry name" value="Spp2/MOS2_G-patch"/>
</dbReference>
<dbReference type="InterPro" id="IPR000467">
    <property type="entry name" value="G_patch_dom"/>
</dbReference>
<evidence type="ECO:0000256" key="1">
    <source>
        <dbReference type="ARBA" id="ARBA00004123"/>
    </source>
</evidence>
<keyword evidence="3" id="KW-0539">Nucleus</keyword>
<feature type="region of interest" description="Disordered" evidence="4">
    <location>
        <begin position="1"/>
        <end position="57"/>
    </location>
</feature>
<dbReference type="GO" id="GO:0003676">
    <property type="term" value="F:nucleic acid binding"/>
    <property type="evidence" value="ECO:0007669"/>
    <property type="project" value="InterPro"/>
</dbReference>
<dbReference type="InterPro" id="IPR005824">
    <property type="entry name" value="KOW"/>
</dbReference>
<dbReference type="SMART" id="SM00739">
    <property type="entry name" value="KOW"/>
    <property type="match status" value="2"/>
</dbReference>
<feature type="region of interest" description="Disordered" evidence="4">
    <location>
        <begin position="107"/>
        <end position="141"/>
    </location>
</feature>
<protein>
    <recommendedName>
        <fullName evidence="5">G-patch domain-containing protein</fullName>
    </recommendedName>
</protein>
<gene>
    <name evidence="6" type="ORF">RGQ29_023278</name>
</gene>
<dbReference type="SUPFAM" id="SSF50104">
    <property type="entry name" value="Translation proteins SH3-like domain"/>
    <property type="match status" value="1"/>
</dbReference>
<accession>A0AAN7ITV3</accession>
<dbReference type="InterPro" id="IPR045166">
    <property type="entry name" value="Spp2-like"/>
</dbReference>
<feature type="compositionally biased region" description="Polar residues" evidence="4">
    <location>
        <begin position="31"/>
        <end position="47"/>
    </location>
</feature>
<evidence type="ECO:0000259" key="5">
    <source>
        <dbReference type="PROSITE" id="PS50174"/>
    </source>
</evidence>
<comment type="caution">
    <text evidence="6">The sequence shown here is derived from an EMBL/GenBank/DDBJ whole genome shotgun (WGS) entry which is preliminary data.</text>
</comment>
<feature type="compositionally biased region" description="Pro residues" evidence="4">
    <location>
        <begin position="129"/>
        <end position="138"/>
    </location>
</feature>
<evidence type="ECO:0000256" key="4">
    <source>
        <dbReference type="SAM" id="MobiDB-lite"/>
    </source>
</evidence>
<dbReference type="EMBL" id="JAXUIC010000006">
    <property type="protein sequence ID" value="KAK4586030.1"/>
    <property type="molecule type" value="Genomic_DNA"/>
</dbReference>
<evidence type="ECO:0000313" key="6">
    <source>
        <dbReference type="EMBL" id="KAK4586030.1"/>
    </source>
</evidence>